<dbReference type="Pfam" id="PF05296">
    <property type="entry name" value="TAS2R"/>
    <property type="match status" value="1"/>
</dbReference>
<evidence type="ECO:0000256" key="11">
    <source>
        <dbReference type="RuleBase" id="RU004423"/>
    </source>
</evidence>
<comment type="subcellular location">
    <subcellularLocation>
        <location evidence="1 12">Membrane</location>
        <topology evidence="1 12">Multi-pass membrane protein</topology>
    </subcellularLocation>
</comment>
<name>A0AAV2ZQS0_PYXAD</name>
<evidence type="ECO:0000256" key="12">
    <source>
        <dbReference type="RuleBase" id="RU004424"/>
    </source>
</evidence>
<evidence type="ECO:0000256" key="6">
    <source>
        <dbReference type="ARBA" id="ARBA00022989"/>
    </source>
</evidence>
<keyword evidence="4 12" id="KW-0716">Sensory transduction</keyword>
<dbReference type="PANTHER" id="PTHR11394:SF158">
    <property type="entry name" value="TASTE RECEPTOR TYPE 2"/>
    <property type="match status" value="1"/>
</dbReference>
<evidence type="ECO:0000256" key="13">
    <source>
        <dbReference type="SAM" id="Phobius"/>
    </source>
</evidence>
<evidence type="ECO:0000313" key="15">
    <source>
        <dbReference type="Proteomes" id="UP001181693"/>
    </source>
</evidence>
<dbReference type="SUPFAM" id="SSF81321">
    <property type="entry name" value="Family A G protein-coupled receptor-like"/>
    <property type="match status" value="1"/>
</dbReference>
<keyword evidence="10 12" id="KW-0807">Transducer</keyword>
<proteinExistence type="inferred from homology"/>
<evidence type="ECO:0000256" key="8">
    <source>
        <dbReference type="ARBA" id="ARBA00023136"/>
    </source>
</evidence>
<keyword evidence="5 12" id="KW-0812">Transmembrane</keyword>
<keyword evidence="9 12" id="KW-0675">Receptor</keyword>
<feature type="transmembrane region" description="Helical" evidence="13">
    <location>
        <begin position="234"/>
        <end position="253"/>
    </location>
</feature>
<evidence type="ECO:0000256" key="9">
    <source>
        <dbReference type="ARBA" id="ARBA00023170"/>
    </source>
</evidence>
<dbReference type="Proteomes" id="UP001181693">
    <property type="component" value="Unassembled WGS sequence"/>
</dbReference>
<feature type="transmembrane region" description="Helical" evidence="13">
    <location>
        <begin position="265"/>
        <end position="285"/>
    </location>
</feature>
<dbReference type="GO" id="GO:0004930">
    <property type="term" value="F:G protein-coupled receptor activity"/>
    <property type="evidence" value="ECO:0007669"/>
    <property type="project" value="UniProtKB-KW"/>
</dbReference>
<evidence type="ECO:0000256" key="5">
    <source>
        <dbReference type="ARBA" id="ARBA00022692"/>
    </source>
</evidence>
<reference evidence="14" key="1">
    <citation type="thesis" date="2020" institute="ProQuest LLC" country="789 East Eisenhower Parkway, Ann Arbor, MI, USA">
        <title>Comparative Genomics and Chromosome Evolution.</title>
        <authorList>
            <person name="Mudd A.B."/>
        </authorList>
    </citation>
    <scope>NUCLEOTIDE SEQUENCE</scope>
    <source>
        <strain evidence="14">1538</strain>
        <tissue evidence="14">Blood</tissue>
    </source>
</reference>
<gene>
    <name evidence="14" type="ORF">GDO54_014832</name>
</gene>
<feature type="transmembrane region" description="Helical" evidence="13">
    <location>
        <begin position="135"/>
        <end position="160"/>
    </location>
</feature>
<dbReference type="GO" id="GO:0016020">
    <property type="term" value="C:membrane"/>
    <property type="evidence" value="ECO:0007669"/>
    <property type="project" value="UniProtKB-SubCell"/>
</dbReference>
<evidence type="ECO:0000256" key="4">
    <source>
        <dbReference type="ARBA" id="ARBA00022606"/>
    </source>
</evidence>
<organism evidence="14 15">
    <name type="scientific">Pyxicephalus adspersus</name>
    <name type="common">African bullfrog</name>
    <dbReference type="NCBI Taxonomy" id="30357"/>
    <lineage>
        <taxon>Eukaryota</taxon>
        <taxon>Metazoa</taxon>
        <taxon>Chordata</taxon>
        <taxon>Craniata</taxon>
        <taxon>Vertebrata</taxon>
        <taxon>Euteleostomi</taxon>
        <taxon>Amphibia</taxon>
        <taxon>Batrachia</taxon>
        <taxon>Anura</taxon>
        <taxon>Neobatrachia</taxon>
        <taxon>Ranoidea</taxon>
        <taxon>Pyxicephalidae</taxon>
        <taxon>Pyxicephalinae</taxon>
        <taxon>Pyxicephalus</taxon>
    </lineage>
</organism>
<evidence type="ECO:0000256" key="3">
    <source>
        <dbReference type="ARBA" id="ARBA00022480"/>
    </source>
</evidence>
<accession>A0AAV2ZQS0</accession>
<keyword evidence="8 12" id="KW-0472">Membrane</keyword>
<keyword evidence="15" id="KW-1185">Reference proteome</keyword>
<feature type="transmembrane region" description="Helical" evidence="13">
    <location>
        <begin position="180"/>
        <end position="208"/>
    </location>
</feature>
<evidence type="ECO:0000256" key="2">
    <source>
        <dbReference type="ARBA" id="ARBA00007376"/>
    </source>
</evidence>
<keyword evidence="6 13" id="KW-1133">Transmembrane helix</keyword>
<sequence>MAFIFNDPLTTTYIFLLFLETVLGISYNIFLLCIIIIESKGKKTMKTANKIRITLNTSNILYSISFFAGAVTGFLGPRNVQITDSTSAYILNSLNIFTMTSCSGLTATLSSFYCLKIVDFKAKAIVWAKRNINVIIPWAIFGVEVVALITSFLSMLLLITPPKSRDNSTLSLKNSSLSSIFLSMAIILSCGPFFIIFFNSCCIARTLVNHHQRVVKKMGNSVSDKTKSFGNSPWYIMSASLSYTFYYIFMIFYYLATTNHLRIEFWIFLLPMCSFAPLLSVHQVIANPKLKNKAKEMLKCAVCSQ</sequence>
<dbReference type="GO" id="GO:0033038">
    <property type="term" value="F:bitter taste receptor activity"/>
    <property type="evidence" value="ECO:0007669"/>
    <property type="project" value="InterPro"/>
</dbReference>
<dbReference type="InterPro" id="IPR007960">
    <property type="entry name" value="TAS2R"/>
</dbReference>
<comment type="caution">
    <text evidence="14">The sequence shown here is derived from an EMBL/GenBank/DDBJ whole genome shotgun (WGS) entry which is preliminary data.</text>
</comment>
<feature type="transmembrane region" description="Helical" evidence="13">
    <location>
        <begin position="58"/>
        <end position="76"/>
    </location>
</feature>
<comment type="similarity">
    <text evidence="2 11">Belongs to the G-protein coupled receptor T2R family.</text>
</comment>
<evidence type="ECO:0000256" key="1">
    <source>
        <dbReference type="ARBA" id="ARBA00004141"/>
    </source>
</evidence>
<keyword evidence="7 12" id="KW-0297">G-protein coupled receptor</keyword>
<protein>
    <recommendedName>
        <fullName evidence="12">Taste receptor type 2</fullName>
    </recommendedName>
</protein>
<dbReference type="Gene3D" id="1.20.1070.10">
    <property type="entry name" value="Rhodopsin 7-helix transmembrane proteins"/>
    <property type="match status" value="1"/>
</dbReference>
<evidence type="ECO:0000256" key="7">
    <source>
        <dbReference type="ARBA" id="ARBA00023040"/>
    </source>
</evidence>
<dbReference type="EMBL" id="DYDO01000008">
    <property type="protein sequence ID" value="DBA18941.1"/>
    <property type="molecule type" value="Genomic_DNA"/>
</dbReference>
<dbReference type="PANTHER" id="PTHR11394">
    <property type="entry name" value="TASTE RECEPTOR TYPE 2"/>
    <property type="match status" value="1"/>
</dbReference>
<evidence type="ECO:0000256" key="10">
    <source>
        <dbReference type="ARBA" id="ARBA00023224"/>
    </source>
</evidence>
<dbReference type="AlphaFoldDB" id="A0AAV2ZQS0"/>
<evidence type="ECO:0000313" key="14">
    <source>
        <dbReference type="EMBL" id="DBA18941.1"/>
    </source>
</evidence>
<feature type="transmembrane region" description="Helical" evidence="13">
    <location>
        <begin position="12"/>
        <end position="37"/>
    </location>
</feature>
<keyword evidence="3 12" id="KW-0919">Taste</keyword>
<feature type="transmembrane region" description="Helical" evidence="13">
    <location>
        <begin position="96"/>
        <end position="115"/>
    </location>
</feature>